<sequence length="45" mass="5156">MSCQPSEKQRLLTLEEAMSKAQQSQEVSEVDREPQESSRVEEEST</sequence>
<comment type="caution">
    <text evidence="2">The sequence shown here is derived from an EMBL/GenBank/DDBJ whole genome shotgun (WGS) entry which is preliminary data.</text>
</comment>
<feature type="region of interest" description="Disordered" evidence="1">
    <location>
        <begin position="17"/>
        <end position="45"/>
    </location>
</feature>
<gene>
    <name evidence="2" type="ORF">chiPu_0031501</name>
</gene>
<protein>
    <submittedName>
        <fullName evidence="2">Uncharacterized protein</fullName>
    </submittedName>
</protein>
<feature type="compositionally biased region" description="Basic and acidic residues" evidence="1">
    <location>
        <begin position="29"/>
        <end position="45"/>
    </location>
</feature>
<proteinExistence type="predicted"/>
<reference evidence="2 3" key="1">
    <citation type="journal article" date="2018" name="Nat. Ecol. Evol.">
        <title>Shark genomes provide insights into elasmobranch evolution and the origin of vertebrates.</title>
        <authorList>
            <person name="Hara Y"/>
            <person name="Yamaguchi K"/>
            <person name="Onimaru K"/>
            <person name="Kadota M"/>
            <person name="Koyanagi M"/>
            <person name="Keeley SD"/>
            <person name="Tatsumi K"/>
            <person name="Tanaka K"/>
            <person name="Motone F"/>
            <person name="Kageyama Y"/>
            <person name="Nozu R"/>
            <person name="Adachi N"/>
            <person name="Nishimura O"/>
            <person name="Nakagawa R"/>
            <person name="Tanegashima C"/>
            <person name="Kiyatake I"/>
            <person name="Matsumoto R"/>
            <person name="Murakumo K"/>
            <person name="Nishida K"/>
            <person name="Terakita A"/>
            <person name="Kuratani S"/>
            <person name="Sato K"/>
            <person name="Hyodo S Kuraku.S."/>
        </authorList>
    </citation>
    <scope>NUCLEOTIDE SEQUENCE [LARGE SCALE GENOMIC DNA]</scope>
</reference>
<feature type="non-terminal residue" evidence="2">
    <location>
        <position position="45"/>
    </location>
</feature>
<keyword evidence="3" id="KW-1185">Reference proteome</keyword>
<evidence type="ECO:0000256" key="1">
    <source>
        <dbReference type="SAM" id="MobiDB-lite"/>
    </source>
</evidence>
<dbReference type="EMBL" id="BEZZ01211211">
    <property type="protein sequence ID" value="GCC47644.1"/>
    <property type="molecule type" value="Genomic_DNA"/>
</dbReference>
<evidence type="ECO:0000313" key="2">
    <source>
        <dbReference type="EMBL" id="GCC47644.1"/>
    </source>
</evidence>
<organism evidence="2 3">
    <name type="scientific">Chiloscyllium punctatum</name>
    <name type="common">Brownbanded bambooshark</name>
    <name type="synonym">Hemiscyllium punctatum</name>
    <dbReference type="NCBI Taxonomy" id="137246"/>
    <lineage>
        <taxon>Eukaryota</taxon>
        <taxon>Metazoa</taxon>
        <taxon>Chordata</taxon>
        <taxon>Craniata</taxon>
        <taxon>Vertebrata</taxon>
        <taxon>Chondrichthyes</taxon>
        <taxon>Elasmobranchii</taxon>
        <taxon>Galeomorphii</taxon>
        <taxon>Galeoidea</taxon>
        <taxon>Orectolobiformes</taxon>
        <taxon>Hemiscylliidae</taxon>
        <taxon>Chiloscyllium</taxon>
    </lineage>
</organism>
<accession>A0A401TYB7</accession>
<evidence type="ECO:0000313" key="3">
    <source>
        <dbReference type="Proteomes" id="UP000287033"/>
    </source>
</evidence>
<dbReference type="Proteomes" id="UP000287033">
    <property type="component" value="Unassembled WGS sequence"/>
</dbReference>
<name>A0A401TYB7_CHIPU</name>
<dbReference type="AlphaFoldDB" id="A0A401TYB7"/>